<name>A0A6G1EFC7_9ORYZ</name>
<dbReference type="EMBL" id="SPHZ02000003">
    <property type="protein sequence ID" value="KAF0923112.1"/>
    <property type="molecule type" value="Genomic_DNA"/>
</dbReference>
<evidence type="ECO:0000313" key="4">
    <source>
        <dbReference type="Proteomes" id="UP000479710"/>
    </source>
</evidence>
<evidence type="ECO:0000256" key="1">
    <source>
        <dbReference type="SAM" id="Coils"/>
    </source>
</evidence>
<gene>
    <name evidence="3" type="ORF">E2562_003334</name>
</gene>
<organism evidence="3 4">
    <name type="scientific">Oryza meyeriana var. granulata</name>
    <dbReference type="NCBI Taxonomy" id="110450"/>
    <lineage>
        <taxon>Eukaryota</taxon>
        <taxon>Viridiplantae</taxon>
        <taxon>Streptophyta</taxon>
        <taxon>Embryophyta</taxon>
        <taxon>Tracheophyta</taxon>
        <taxon>Spermatophyta</taxon>
        <taxon>Magnoliopsida</taxon>
        <taxon>Liliopsida</taxon>
        <taxon>Poales</taxon>
        <taxon>Poaceae</taxon>
        <taxon>BOP clade</taxon>
        <taxon>Oryzoideae</taxon>
        <taxon>Oryzeae</taxon>
        <taxon>Oryzinae</taxon>
        <taxon>Oryza</taxon>
        <taxon>Oryza meyeriana</taxon>
    </lineage>
</organism>
<feature type="region of interest" description="Disordered" evidence="2">
    <location>
        <begin position="187"/>
        <end position="208"/>
    </location>
</feature>
<protein>
    <submittedName>
        <fullName evidence="3">Uncharacterized protein</fullName>
    </submittedName>
</protein>
<feature type="coiled-coil region" evidence="1">
    <location>
        <begin position="106"/>
        <end position="154"/>
    </location>
</feature>
<sequence length="208" mass="23890">MPKAMEGMDIPSFKKDTTVVDMKKGMDRYLYSTIVQSSVVQASYWEQNGTFGGDGVSTRSFILDVFKQIGNWTTTTTSHARRFVTTIVERVTRTDHQNVTIMEQRLKEKTEQVVMIQQQLQKKNELVVRIERELREKETVLVTLREEVASTRAQLSACSGNVDKVAAQLAACRRKGRWMEGKIRELQDPEEEEGGHADALDYEWELQK</sequence>
<comment type="caution">
    <text evidence="3">The sequence shown here is derived from an EMBL/GenBank/DDBJ whole genome shotgun (WGS) entry which is preliminary data.</text>
</comment>
<proteinExistence type="predicted"/>
<reference evidence="3 4" key="1">
    <citation type="submission" date="2019-11" db="EMBL/GenBank/DDBJ databases">
        <title>Whole genome sequence of Oryza granulata.</title>
        <authorList>
            <person name="Li W."/>
        </authorList>
    </citation>
    <scope>NUCLEOTIDE SEQUENCE [LARGE SCALE GENOMIC DNA]</scope>
    <source>
        <strain evidence="4">cv. Menghai</strain>
        <tissue evidence="3">Leaf</tissue>
    </source>
</reference>
<keyword evidence="4" id="KW-1185">Reference proteome</keyword>
<dbReference type="AlphaFoldDB" id="A0A6G1EFC7"/>
<evidence type="ECO:0000256" key="2">
    <source>
        <dbReference type="SAM" id="MobiDB-lite"/>
    </source>
</evidence>
<accession>A0A6G1EFC7</accession>
<evidence type="ECO:0000313" key="3">
    <source>
        <dbReference type="EMBL" id="KAF0923112.1"/>
    </source>
</evidence>
<keyword evidence="1" id="KW-0175">Coiled coil</keyword>
<dbReference type="Proteomes" id="UP000479710">
    <property type="component" value="Unassembled WGS sequence"/>
</dbReference>
<feature type="compositionally biased region" description="Basic and acidic residues" evidence="2">
    <location>
        <begin position="194"/>
        <end position="208"/>
    </location>
</feature>